<proteinExistence type="predicted"/>
<feature type="transmembrane region" description="Helical" evidence="5">
    <location>
        <begin position="64"/>
        <end position="84"/>
    </location>
</feature>
<comment type="caution">
    <text evidence="6">The sequence shown here is derived from an EMBL/GenBank/DDBJ whole genome shotgun (WGS) entry which is preliminary data.</text>
</comment>
<keyword evidence="7" id="KW-1185">Reference proteome</keyword>
<evidence type="ECO:0000313" key="7">
    <source>
        <dbReference type="Proteomes" id="UP000024635"/>
    </source>
</evidence>
<keyword evidence="3 5" id="KW-1133">Transmembrane helix</keyword>
<accession>A0A016TWZ6</accession>
<name>A0A016TWZ6_9BILA</name>
<evidence type="ECO:0000256" key="5">
    <source>
        <dbReference type="SAM" id="Phobius"/>
    </source>
</evidence>
<keyword evidence="2 5" id="KW-0812">Transmembrane</keyword>
<evidence type="ECO:0000256" key="4">
    <source>
        <dbReference type="ARBA" id="ARBA00023136"/>
    </source>
</evidence>
<gene>
    <name evidence="6" type="primary">Acey_s0072.g697</name>
    <name evidence="6" type="ORF">Y032_0072g697</name>
</gene>
<evidence type="ECO:0000256" key="1">
    <source>
        <dbReference type="ARBA" id="ARBA00004141"/>
    </source>
</evidence>
<evidence type="ECO:0000256" key="2">
    <source>
        <dbReference type="ARBA" id="ARBA00022692"/>
    </source>
</evidence>
<dbReference type="InterPro" id="IPR005178">
    <property type="entry name" value="Ostalpha/TMEM184C"/>
</dbReference>
<feature type="transmembrane region" description="Helical" evidence="5">
    <location>
        <begin position="90"/>
        <end position="113"/>
    </location>
</feature>
<keyword evidence="4 5" id="KW-0472">Membrane</keyword>
<dbReference type="GO" id="GO:0016020">
    <property type="term" value="C:membrane"/>
    <property type="evidence" value="ECO:0007669"/>
    <property type="project" value="UniProtKB-SubCell"/>
</dbReference>
<dbReference type="STRING" id="53326.A0A016TWZ6"/>
<evidence type="ECO:0000256" key="3">
    <source>
        <dbReference type="ARBA" id="ARBA00022989"/>
    </source>
</evidence>
<protein>
    <submittedName>
        <fullName evidence="6">Uncharacterized protein</fullName>
    </submittedName>
</protein>
<sequence>MAVLNCSEPIPVPNISTVCDGLTSIQYIQLSAGGAISAAVIILGMLHISFIWKYVKDEKIRSKLYILALMFPTMVSLAIVSMVSPRTAPIYSSIGVLYILFCFYTITSLCRYVMPSAPPGISIVSA</sequence>
<feature type="transmembrane region" description="Helical" evidence="5">
    <location>
        <begin position="30"/>
        <end position="52"/>
    </location>
</feature>
<evidence type="ECO:0000313" key="6">
    <source>
        <dbReference type="EMBL" id="EYC07127.1"/>
    </source>
</evidence>
<organism evidence="6 7">
    <name type="scientific">Ancylostoma ceylanicum</name>
    <dbReference type="NCBI Taxonomy" id="53326"/>
    <lineage>
        <taxon>Eukaryota</taxon>
        <taxon>Metazoa</taxon>
        <taxon>Ecdysozoa</taxon>
        <taxon>Nematoda</taxon>
        <taxon>Chromadorea</taxon>
        <taxon>Rhabditida</taxon>
        <taxon>Rhabditina</taxon>
        <taxon>Rhabditomorpha</taxon>
        <taxon>Strongyloidea</taxon>
        <taxon>Ancylostomatidae</taxon>
        <taxon>Ancylostomatinae</taxon>
        <taxon>Ancylostoma</taxon>
    </lineage>
</organism>
<comment type="subcellular location">
    <subcellularLocation>
        <location evidence="1">Membrane</location>
        <topology evidence="1">Multi-pass membrane protein</topology>
    </subcellularLocation>
</comment>
<dbReference type="EMBL" id="JARK01001408">
    <property type="protein sequence ID" value="EYC07127.1"/>
    <property type="molecule type" value="Genomic_DNA"/>
</dbReference>
<reference evidence="7" key="1">
    <citation type="journal article" date="2015" name="Nat. Genet.">
        <title>The genome and transcriptome of the zoonotic hookworm Ancylostoma ceylanicum identify infection-specific gene families.</title>
        <authorList>
            <person name="Schwarz E.M."/>
            <person name="Hu Y."/>
            <person name="Antoshechkin I."/>
            <person name="Miller M.M."/>
            <person name="Sternberg P.W."/>
            <person name="Aroian R.V."/>
        </authorList>
    </citation>
    <scope>NUCLEOTIDE SEQUENCE</scope>
    <source>
        <strain evidence="7">HY135</strain>
    </source>
</reference>
<dbReference type="Pfam" id="PF03619">
    <property type="entry name" value="Solute_trans_a"/>
    <property type="match status" value="1"/>
</dbReference>
<dbReference type="OrthoDB" id="5843646at2759"/>
<dbReference type="AlphaFoldDB" id="A0A016TWZ6"/>
<dbReference type="Proteomes" id="UP000024635">
    <property type="component" value="Unassembled WGS sequence"/>
</dbReference>